<gene>
    <name evidence="10" type="ORF">PXEA_LOCUS446</name>
</gene>
<evidence type="ECO:0000313" key="10">
    <source>
        <dbReference type="EMBL" id="VEL07006.1"/>
    </source>
</evidence>
<evidence type="ECO:0000256" key="4">
    <source>
        <dbReference type="ARBA" id="ARBA00022692"/>
    </source>
</evidence>
<keyword evidence="6 9" id="KW-1133">Transmembrane helix</keyword>
<dbReference type="EMBL" id="CAAALY010000809">
    <property type="protein sequence ID" value="VEL07006.1"/>
    <property type="molecule type" value="Genomic_DNA"/>
</dbReference>
<feature type="transmembrane region" description="Helical" evidence="9">
    <location>
        <begin position="58"/>
        <end position="81"/>
    </location>
</feature>
<evidence type="ECO:0000256" key="1">
    <source>
        <dbReference type="ARBA" id="ARBA00004477"/>
    </source>
</evidence>
<evidence type="ECO:0000256" key="9">
    <source>
        <dbReference type="SAM" id="Phobius"/>
    </source>
</evidence>
<dbReference type="GO" id="GO:0006695">
    <property type="term" value="P:cholesterol biosynthetic process"/>
    <property type="evidence" value="ECO:0007669"/>
    <property type="project" value="TreeGrafter"/>
</dbReference>
<sequence>MELVAGGAMPSPCASHSSCRFLPSMILRALLLFIIGVVFFIVADVMRGVTRTSYDYNYTIFGFVSPCIWVPLFCGSASGFLSPHIDAFFGIFGAQDHEWSSVIRCIALFLGINHATLRIDFASYMQLFFTLLALSFGLWWCFDRSVGGLVLGLITSGIATVIYQSFAWKGILRLSHPVMLAWLPCLFFSGCITVGLVGKQLAKLSGMDCAKFKKE</sequence>
<dbReference type="InterPro" id="IPR025929">
    <property type="entry name" value="INSIG_fam"/>
</dbReference>
<dbReference type="Pfam" id="PF07281">
    <property type="entry name" value="INSIG"/>
    <property type="match status" value="1"/>
</dbReference>
<evidence type="ECO:0000313" key="11">
    <source>
        <dbReference type="Proteomes" id="UP000784294"/>
    </source>
</evidence>
<comment type="similarity">
    <text evidence="2">Belongs to the INSIG family.</text>
</comment>
<dbReference type="PANTHER" id="PTHR15301:SF3">
    <property type="entry name" value="PROTEIN NSG1-RELATED"/>
    <property type="match status" value="1"/>
</dbReference>
<evidence type="ECO:0008006" key="12">
    <source>
        <dbReference type="Google" id="ProtNLM"/>
    </source>
</evidence>
<accession>A0A3S4ZME4</accession>
<comment type="subcellular location">
    <subcellularLocation>
        <location evidence="1">Endoplasmic reticulum membrane</location>
        <topology evidence="1">Multi-pass membrane protein</topology>
    </subcellularLocation>
</comment>
<feature type="transmembrane region" description="Helical" evidence="9">
    <location>
        <begin position="179"/>
        <end position="197"/>
    </location>
</feature>
<name>A0A3S4ZME4_9PLAT</name>
<evidence type="ECO:0000256" key="5">
    <source>
        <dbReference type="ARBA" id="ARBA00022824"/>
    </source>
</evidence>
<proteinExistence type="inferred from homology"/>
<protein>
    <recommendedName>
        <fullName evidence="12">Insulin-induced gene 1 protein</fullName>
    </recommendedName>
</protein>
<keyword evidence="11" id="KW-1185">Reference proteome</keyword>
<dbReference type="OrthoDB" id="205546at2759"/>
<dbReference type="GO" id="GO:0032869">
    <property type="term" value="P:cellular response to insulin stimulus"/>
    <property type="evidence" value="ECO:0007669"/>
    <property type="project" value="TreeGrafter"/>
</dbReference>
<organism evidence="10 11">
    <name type="scientific">Protopolystoma xenopodis</name>
    <dbReference type="NCBI Taxonomy" id="117903"/>
    <lineage>
        <taxon>Eukaryota</taxon>
        <taxon>Metazoa</taxon>
        <taxon>Spiralia</taxon>
        <taxon>Lophotrochozoa</taxon>
        <taxon>Platyhelminthes</taxon>
        <taxon>Monogenea</taxon>
        <taxon>Polyopisthocotylea</taxon>
        <taxon>Polystomatidea</taxon>
        <taxon>Polystomatidae</taxon>
        <taxon>Protopolystoma</taxon>
    </lineage>
</organism>
<dbReference type="GO" id="GO:0032933">
    <property type="term" value="P:SREBP signaling pathway"/>
    <property type="evidence" value="ECO:0007669"/>
    <property type="project" value="TreeGrafter"/>
</dbReference>
<keyword evidence="8" id="KW-0753">Steroid metabolism</keyword>
<keyword evidence="7 9" id="KW-0472">Membrane</keyword>
<evidence type="ECO:0000256" key="6">
    <source>
        <dbReference type="ARBA" id="ARBA00022989"/>
    </source>
</evidence>
<keyword evidence="5" id="KW-0256">Endoplasmic reticulum</keyword>
<dbReference type="Proteomes" id="UP000784294">
    <property type="component" value="Unassembled WGS sequence"/>
</dbReference>
<comment type="caution">
    <text evidence="10">The sequence shown here is derived from an EMBL/GenBank/DDBJ whole genome shotgun (WGS) entry which is preliminary data.</text>
</comment>
<keyword evidence="3" id="KW-0153">Cholesterol metabolism</keyword>
<evidence type="ECO:0000256" key="3">
    <source>
        <dbReference type="ARBA" id="ARBA00022548"/>
    </source>
</evidence>
<feature type="transmembrane region" description="Helical" evidence="9">
    <location>
        <begin position="149"/>
        <end position="167"/>
    </location>
</feature>
<reference evidence="10" key="1">
    <citation type="submission" date="2018-11" db="EMBL/GenBank/DDBJ databases">
        <authorList>
            <consortium name="Pathogen Informatics"/>
        </authorList>
    </citation>
    <scope>NUCLEOTIDE SEQUENCE</scope>
</reference>
<keyword evidence="8" id="KW-1207">Sterol metabolism</keyword>
<evidence type="ECO:0000256" key="2">
    <source>
        <dbReference type="ARBA" id="ARBA00007475"/>
    </source>
</evidence>
<keyword evidence="8" id="KW-0443">Lipid metabolism</keyword>
<evidence type="ECO:0000256" key="8">
    <source>
        <dbReference type="ARBA" id="ARBA00023166"/>
    </source>
</evidence>
<dbReference type="GO" id="GO:0032937">
    <property type="term" value="C:SREBP-SCAP-Insig complex"/>
    <property type="evidence" value="ECO:0007669"/>
    <property type="project" value="TreeGrafter"/>
</dbReference>
<dbReference type="AlphaFoldDB" id="A0A3S4ZME4"/>
<feature type="transmembrane region" description="Helical" evidence="9">
    <location>
        <begin position="121"/>
        <end position="142"/>
    </location>
</feature>
<dbReference type="GO" id="GO:0036316">
    <property type="term" value="P:SREBP-SCAP complex retention in endoplasmic reticulum"/>
    <property type="evidence" value="ECO:0007669"/>
    <property type="project" value="TreeGrafter"/>
</dbReference>
<dbReference type="PANTHER" id="PTHR15301">
    <property type="entry name" value="INSULIN-INDUCED GENE 1"/>
    <property type="match status" value="1"/>
</dbReference>
<keyword evidence="4 9" id="KW-0812">Transmembrane</keyword>
<feature type="transmembrane region" description="Helical" evidence="9">
    <location>
        <begin position="25"/>
        <end position="46"/>
    </location>
</feature>
<evidence type="ECO:0000256" key="7">
    <source>
        <dbReference type="ARBA" id="ARBA00023136"/>
    </source>
</evidence>